<comment type="similarity">
    <text evidence="5">Belongs to the UbiC family.</text>
</comment>
<feature type="binding site" evidence="5">
    <location>
        <position position="111"/>
    </location>
    <ligand>
        <name>substrate</name>
    </ligand>
</feature>
<dbReference type="PANTHER" id="PTHR38683">
    <property type="entry name" value="CHORISMATE PYRUVATE-LYASE"/>
    <property type="match status" value="1"/>
</dbReference>
<organism evidence="6 7">
    <name type="scientific">Pelistega suis</name>
    <dbReference type="NCBI Taxonomy" id="1631957"/>
    <lineage>
        <taxon>Bacteria</taxon>
        <taxon>Pseudomonadati</taxon>
        <taxon>Pseudomonadota</taxon>
        <taxon>Betaproteobacteria</taxon>
        <taxon>Burkholderiales</taxon>
        <taxon>Alcaligenaceae</taxon>
        <taxon>Pelistega</taxon>
    </lineage>
</organism>
<dbReference type="UniPathway" id="UPA00232"/>
<dbReference type="GO" id="GO:0042866">
    <property type="term" value="P:pyruvate biosynthetic process"/>
    <property type="evidence" value="ECO:0007669"/>
    <property type="project" value="UniProtKB-UniRule"/>
</dbReference>
<comment type="caution">
    <text evidence="6">The sequence shown here is derived from an EMBL/GenBank/DDBJ whole genome shotgun (WGS) entry which is preliminary data.</text>
</comment>
<accession>A0A849P6M9</accession>
<dbReference type="Gene3D" id="3.40.1410.10">
    <property type="entry name" value="Chorismate lyase-like"/>
    <property type="match status" value="1"/>
</dbReference>
<name>A0A849P6M9_9BURK</name>
<comment type="function">
    <text evidence="5">Removes the pyruvyl group from chorismate, with concomitant aromatization of the ring, to provide 4-hydroxybenzoate (4HB) for the ubiquinone pathway.</text>
</comment>
<comment type="pathway">
    <text evidence="5">Cofactor biosynthesis; ubiquinone biosynthesis.</text>
</comment>
<keyword evidence="7" id="KW-1185">Reference proteome</keyword>
<dbReference type="RefSeq" id="WP_171680087.1">
    <property type="nucleotide sequence ID" value="NZ_JABGBN010000002.1"/>
</dbReference>
<dbReference type="Pfam" id="PF04345">
    <property type="entry name" value="Chor_lyase"/>
    <property type="match status" value="1"/>
</dbReference>
<keyword evidence="4 5" id="KW-0670">Pyruvate</keyword>
<dbReference type="PANTHER" id="PTHR38683:SF1">
    <property type="entry name" value="CHORISMATE PYRUVATE-LYASE"/>
    <property type="match status" value="1"/>
</dbReference>
<protein>
    <recommendedName>
        <fullName evidence="5">Probable chorismate pyruvate-lyase</fullName>
        <shortName evidence="5">CL</shortName>
        <shortName evidence="5">CPL</shortName>
        <ecNumber evidence="5">4.1.3.40</ecNumber>
    </recommendedName>
</protein>
<dbReference type="GO" id="GO:0006744">
    <property type="term" value="P:ubiquinone biosynthetic process"/>
    <property type="evidence" value="ECO:0007669"/>
    <property type="project" value="UniProtKB-UniRule"/>
</dbReference>
<evidence type="ECO:0000256" key="1">
    <source>
        <dbReference type="ARBA" id="ARBA00022490"/>
    </source>
</evidence>
<feature type="binding site" evidence="5">
    <location>
        <position position="73"/>
    </location>
    <ligand>
        <name>substrate</name>
    </ligand>
</feature>
<evidence type="ECO:0000256" key="3">
    <source>
        <dbReference type="ARBA" id="ARBA00023239"/>
    </source>
</evidence>
<keyword evidence="3 5" id="KW-0456">Lyase</keyword>
<comment type="catalytic activity">
    <reaction evidence="5">
        <text>chorismate = 4-hydroxybenzoate + pyruvate</text>
        <dbReference type="Rhea" id="RHEA:16505"/>
        <dbReference type="ChEBI" id="CHEBI:15361"/>
        <dbReference type="ChEBI" id="CHEBI:17879"/>
        <dbReference type="ChEBI" id="CHEBI:29748"/>
        <dbReference type="EC" id="4.1.3.40"/>
    </reaction>
</comment>
<dbReference type="SUPFAM" id="SSF64288">
    <property type="entry name" value="Chorismate lyase-like"/>
    <property type="match status" value="1"/>
</dbReference>
<evidence type="ECO:0000256" key="4">
    <source>
        <dbReference type="ARBA" id="ARBA00023317"/>
    </source>
</evidence>
<dbReference type="InterPro" id="IPR028978">
    <property type="entry name" value="Chorismate_lyase_/UTRA_dom_sf"/>
</dbReference>
<sequence length="186" mass="21542">MSVSILQNLWKSTPPSSLNHLQKYWLNRSGALTAGLRQLGKVKIHILNESPSPMCEEDKIALQQPHTTVIWVREIVMSINDLPCVWARSITPIQASQSVWRGIRHLNTRPLAEILYDDPRIIRSHFEVSRIHPASVLYPALQRYFPEQVHQAHYARRSIFYKNALPLMVTECFLPSFWALPNLQRV</sequence>
<evidence type="ECO:0000256" key="2">
    <source>
        <dbReference type="ARBA" id="ARBA00022688"/>
    </source>
</evidence>
<keyword evidence="2 5" id="KW-0831">Ubiquinone biosynthesis</keyword>
<dbReference type="HAMAP" id="MF_01632">
    <property type="entry name" value="UbiC"/>
    <property type="match status" value="1"/>
</dbReference>
<dbReference type="GO" id="GO:0005829">
    <property type="term" value="C:cytosol"/>
    <property type="evidence" value="ECO:0007669"/>
    <property type="project" value="TreeGrafter"/>
</dbReference>
<dbReference type="Proteomes" id="UP000537862">
    <property type="component" value="Unassembled WGS sequence"/>
</dbReference>
<reference evidence="6 7" key="1">
    <citation type="submission" date="2020-05" db="EMBL/GenBank/DDBJ databases">
        <authorList>
            <person name="Niu N."/>
        </authorList>
    </citation>
    <scope>NUCLEOTIDE SEQUENCE [LARGE SCALE GENOMIC DNA]</scope>
    <source>
        <strain evidence="6 7">3340-03</strain>
    </source>
</reference>
<keyword evidence="1 5" id="KW-0963">Cytoplasm</keyword>
<dbReference type="InterPro" id="IPR007440">
    <property type="entry name" value="Chorismate--pyruvate_lyase"/>
</dbReference>
<comment type="caution">
    <text evidence="5">Lacks conserved residue(s) required for the propagation of feature annotation.</text>
</comment>
<dbReference type="EMBL" id="JABGBN010000002">
    <property type="protein sequence ID" value="NOL51405.1"/>
    <property type="molecule type" value="Genomic_DNA"/>
</dbReference>
<comment type="subcellular location">
    <subcellularLocation>
        <location evidence="5">Cytoplasm</location>
    </subcellularLocation>
</comment>
<dbReference type="GO" id="GO:0008813">
    <property type="term" value="F:chorismate lyase activity"/>
    <property type="evidence" value="ECO:0007669"/>
    <property type="project" value="UniProtKB-UniRule"/>
</dbReference>
<evidence type="ECO:0000313" key="7">
    <source>
        <dbReference type="Proteomes" id="UP000537862"/>
    </source>
</evidence>
<dbReference type="EC" id="4.1.3.40" evidence="5"/>
<evidence type="ECO:0000313" key="6">
    <source>
        <dbReference type="EMBL" id="NOL51405.1"/>
    </source>
</evidence>
<gene>
    <name evidence="5" type="primary">ubiC</name>
    <name evidence="6" type="ORF">HKX39_04335</name>
</gene>
<proteinExistence type="inferred from homology"/>
<evidence type="ECO:0000256" key="5">
    <source>
        <dbReference type="HAMAP-Rule" id="MF_01632"/>
    </source>
</evidence>
<dbReference type="AlphaFoldDB" id="A0A849P6M9"/>
<feature type="binding site" evidence="5">
    <location>
        <position position="171"/>
    </location>
    <ligand>
        <name>substrate</name>
    </ligand>
</feature>